<dbReference type="Proteomes" id="UP001403385">
    <property type="component" value="Unassembled WGS sequence"/>
</dbReference>
<feature type="transmembrane region" description="Helical" evidence="6">
    <location>
        <begin position="249"/>
        <end position="274"/>
    </location>
</feature>
<organism evidence="7 8">
    <name type="scientific">Rapidithrix thailandica</name>
    <dbReference type="NCBI Taxonomy" id="413964"/>
    <lineage>
        <taxon>Bacteria</taxon>
        <taxon>Pseudomonadati</taxon>
        <taxon>Bacteroidota</taxon>
        <taxon>Cytophagia</taxon>
        <taxon>Cytophagales</taxon>
        <taxon>Flammeovirgaceae</taxon>
        <taxon>Rapidithrix</taxon>
    </lineage>
</organism>
<evidence type="ECO:0000256" key="4">
    <source>
        <dbReference type="ARBA" id="ARBA00022989"/>
    </source>
</evidence>
<keyword evidence="2" id="KW-1003">Cell membrane</keyword>
<feature type="transmembrane region" description="Helical" evidence="6">
    <location>
        <begin position="280"/>
        <end position="303"/>
    </location>
</feature>
<evidence type="ECO:0000256" key="2">
    <source>
        <dbReference type="ARBA" id="ARBA00022475"/>
    </source>
</evidence>
<feature type="transmembrane region" description="Helical" evidence="6">
    <location>
        <begin position="215"/>
        <end position="237"/>
    </location>
</feature>
<proteinExistence type="predicted"/>
<evidence type="ECO:0000313" key="7">
    <source>
        <dbReference type="EMBL" id="MEN7549231.1"/>
    </source>
</evidence>
<evidence type="ECO:0000256" key="5">
    <source>
        <dbReference type="ARBA" id="ARBA00023136"/>
    </source>
</evidence>
<dbReference type="PANTHER" id="PTHR10010">
    <property type="entry name" value="SOLUTE CARRIER FAMILY 34 SODIUM PHOSPHATE , MEMBER 2-RELATED"/>
    <property type="match status" value="1"/>
</dbReference>
<sequence length="563" mass="63636">MDFDFDIGRFCGGIGIFLFSIILMEEAIKKLSGSTLRKIIRVYTDNVFKALLSGFLLTGILQSSSAVSLIVLAFVGAGLLRIPHAIGVILGINIGATLNSWIVAFLGFKFQIESFALPLVAVSGFLLIFFQKQQKISHFAKFFMGFGLLFLGLSFMKESVEQLTQTIHPSELPQYHTALYLWAGIVLSGIMQSSAPTIAMAMTVFHNQLINFSEAIMLVIGANIGTTITIILGAIAGNAFKKRTAFSHLFFNIFTAVWAIIFFRPIEMLLGLLIDAEQNPVLSIALYHTVFNLIGVLVFLPFLKLFNQFLCKIFIPKNVLTPLFIDQSTPEVVEAGLEALRKETLHLLELSMVHNLKIIHIPANDFYQGLRYAKSVYCSKTPPVTLYFDLKILYAEIIAYATQIRKTTLSSRHEDELERYLHAGRRILNATKNFKDIRHNFEELRIADSVYLRKKHHQFIKRLEQIYTTLHQTIQLDHSDEQVSLLSKSLEKIEASNEKNIHSSLKAVYLNKINSQIDITDLITVNRLFFQSCRLQALSIKDLVLPEQDIVDLEEQVAKNINK</sequence>
<gene>
    <name evidence="7" type="ORF">AAG747_15005</name>
</gene>
<accession>A0AAW9SEU3</accession>
<keyword evidence="8" id="KW-1185">Reference proteome</keyword>
<dbReference type="AlphaFoldDB" id="A0AAW9SEU3"/>
<keyword evidence="3 6" id="KW-0812">Transmembrane</keyword>
<feature type="transmembrane region" description="Helical" evidence="6">
    <location>
        <begin position="138"/>
        <end position="156"/>
    </location>
</feature>
<reference evidence="7 8" key="1">
    <citation type="submission" date="2024-04" db="EMBL/GenBank/DDBJ databases">
        <title>Novel genus in family Flammeovirgaceae.</title>
        <authorList>
            <person name="Nguyen T.H."/>
            <person name="Vuong T.Q."/>
            <person name="Le H."/>
            <person name="Kim S.-G."/>
        </authorList>
    </citation>
    <scope>NUCLEOTIDE SEQUENCE [LARGE SCALE GENOMIC DNA]</scope>
    <source>
        <strain evidence="7 8">JCM 23209</strain>
    </source>
</reference>
<dbReference type="RefSeq" id="WP_346822008.1">
    <property type="nucleotide sequence ID" value="NZ_JBDKWZ010000008.1"/>
</dbReference>
<dbReference type="NCBIfam" id="NF037997">
    <property type="entry name" value="Na_Pi_symport"/>
    <property type="match status" value="1"/>
</dbReference>
<dbReference type="PANTHER" id="PTHR10010:SF46">
    <property type="entry name" value="SODIUM-DEPENDENT PHOSPHATE TRANSPORT PROTEIN 2B"/>
    <property type="match status" value="1"/>
</dbReference>
<feature type="transmembrane region" description="Helical" evidence="6">
    <location>
        <begin position="6"/>
        <end position="25"/>
    </location>
</feature>
<comment type="subcellular location">
    <subcellularLocation>
        <location evidence="1">Cell membrane</location>
        <topology evidence="1">Multi-pass membrane protein</topology>
    </subcellularLocation>
</comment>
<name>A0AAW9SEU3_9BACT</name>
<dbReference type="Pfam" id="PF02690">
    <property type="entry name" value="Na_Pi_cotrans"/>
    <property type="match status" value="2"/>
</dbReference>
<feature type="transmembrane region" description="Helical" evidence="6">
    <location>
        <begin position="46"/>
        <end position="79"/>
    </location>
</feature>
<dbReference type="GO" id="GO:0044341">
    <property type="term" value="P:sodium-dependent phosphate transport"/>
    <property type="evidence" value="ECO:0007669"/>
    <property type="project" value="InterPro"/>
</dbReference>
<protein>
    <submittedName>
        <fullName evidence="7">Na/Pi symporter</fullName>
    </submittedName>
</protein>
<feature type="transmembrane region" description="Helical" evidence="6">
    <location>
        <begin position="85"/>
        <end position="108"/>
    </location>
</feature>
<dbReference type="GO" id="GO:0005436">
    <property type="term" value="F:sodium:phosphate symporter activity"/>
    <property type="evidence" value="ECO:0007669"/>
    <property type="project" value="InterPro"/>
</dbReference>
<dbReference type="EMBL" id="JBDKWZ010000008">
    <property type="protein sequence ID" value="MEN7549231.1"/>
    <property type="molecule type" value="Genomic_DNA"/>
</dbReference>
<keyword evidence="4 6" id="KW-1133">Transmembrane helix</keyword>
<evidence type="ECO:0000256" key="1">
    <source>
        <dbReference type="ARBA" id="ARBA00004651"/>
    </source>
</evidence>
<feature type="transmembrane region" description="Helical" evidence="6">
    <location>
        <begin position="177"/>
        <end position="195"/>
    </location>
</feature>
<comment type="caution">
    <text evidence="7">The sequence shown here is derived from an EMBL/GenBank/DDBJ whole genome shotgun (WGS) entry which is preliminary data.</text>
</comment>
<evidence type="ECO:0000256" key="6">
    <source>
        <dbReference type="SAM" id="Phobius"/>
    </source>
</evidence>
<keyword evidence="5 6" id="KW-0472">Membrane</keyword>
<dbReference type="GO" id="GO:0005886">
    <property type="term" value="C:plasma membrane"/>
    <property type="evidence" value="ECO:0007669"/>
    <property type="project" value="UniProtKB-SubCell"/>
</dbReference>
<dbReference type="InterPro" id="IPR003841">
    <property type="entry name" value="Na/Pi_transpt"/>
</dbReference>
<feature type="transmembrane region" description="Helical" evidence="6">
    <location>
        <begin position="115"/>
        <end position="132"/>
    </location>
</feature>
<evidence type="ECO:0000313" key="8">
    <source>
        <dbReference type="Proteomes" id="UP001403385"/>
    </source>
</evidence>
<evidence type="ECO:0000256" key="3">
    <source>
        <dbReference type="ARBA" id="ARBA00022692"/>
    </source>
</evidence>